<evidence type="ECO:0000256" key="3">
    <source>
        <dbReference type="ARBA" id="ARBA00022676"/>
    </source>
</evidence>
<feature type="compositionally biased region" description="Basic and acidic residues" evidence="15">
    <location>
        <begin position="52"/>
        <end position="63"/>
    </location>
</feature>
<dbReference type="Pfam" id="PF00777">
    <property type="entry name" value="Glyco_transf_29"/>
    <property type="match status" value="1"/>
</dbReference>
<name>A0A131YZQ2_RHIAP</name>
<dbReference type="Gene3D" id="3.90.1480.20">
    <property type="entry name" value="Glycosyl transferase family 29"/>
    <property type="match status" value="1"/>
</dbReference>
<dbReference type="GO" id="GO:0001574">
    <property type="term" value="P:ganglioside biosynthetic process"/>
    <property type="evidence" value="ECO:0007669"/>
    <property type="project" value="TreeGrafter"/>
</dbReference>
<dbReference type="InterPro" id="IPR001675">
    <property type="entry name" value="Glyco_trans_29"/>
</dbReference>
<keyword evidence="6" id="KW-0735">Signal-anchor</keyword>
<evidence type="ECO:0000256" key="2">
    <source>
        <dbReference type="ARBA" id="ARBA00006003"/>
    </source>
</evidence>
<evidence type="ECO:0000256" key="6">
    <source>
        <dbReference type="ARBA" id="ARBA00022968"/>
    </source>
</evidence>
<evidence type="ECO:0000256" key="5">
    <source>
        <dbReference type="ARBA" id="ARBA00022692"/>
    </source>
</evidence>
<evidence type="ECO:0000313" key="17">
    <source>
        <dbReference type="EMBL" id="JAP83696.1"/>
    </source>
</evidence>
<evidence type="ECO:0000256" key="10">
    <source>
        <dbReference type="ARBA" id="ARBA00023098"/>
    </source>
</evidence>
<comment type="similarity">
    <text evidence="2">Belongs to the glycosyltransferase 29 family.</text>
</comment>
<evidence type="ECO:0000256" key="9">
    <source>
        <dbReference type="ARBA" id="ARBA00023034"/>
    </source>
</evidence>
<feature type="region of interest" description="Disordered" evidence="15">
    <location>
        <begin position="39"/>
        <end position="63"/>
    </location>
</feature>
<evidence type="ECO:0000256" key="14">
    <source>
        <dbReference type="ARBA" id="ARBA00043744"/>
    </source>
</evidence>
<organism evidence="17">
    <name type="scientific">Rhipicephalus appendiculatus</name>
    <name type="common">Brown ear tick</name>
    <dbReference type="NCBI Taxonomy" id="34631"/>
    <lineage>
        <taxon>Eukaryota</taxon>
        <taxon>Metazoa</taxon>
        <taxon>Ecdysozoa</taxon>
        <taxon>Arthropoda</taxon>
        <taxon>Chelicerata</taxon>
        <taxon>Arachnida</taxon>
        <taxon>Acari</taxon>
        <taxon>Parasitiformes</taxon>
        <taxon>Ixodida</taxon>
        <taxon>Ixodoidea</taxon>
        <taxon>Ixodidae</taxon>
        <taxon>Rhipicephalinae</taxon>
        <taxon>Rhipicephalus</taxon>
        <taxon>Rhipicephalus</taxon>
    </lineage>
</organism>
<sequence length="369" mass="40641">MVRLCRRCLVPAVLWLACLLCTLQMLAAFVGHADEAKGAQSQTARRLRPRHVGGDPDVRGRTYQRHMAEPVDARHRELHSERLRLNRLVRPHLVARRQIFSAASGQSGASHLLGLSDQDGQHNFSCGTCALVGYSGRLLNSGLGDKVDATECVIRLGRAPGRGYERDVGSKTTFRLMHADTLLELLKGPQREKRLSNGPLASDHIVVFGTPKKATPASLRTRLESSGGPRLLSLRRSAEHAAAKSLAQHASTLGYQLSGAEPSTLWHAIKLVESVGCQSLKVFGVPEPKTCKRQRNEPSRSRFWEYASPPQCTDGVDAGHNEDPLKPDPGHLSLVDRRAMAGWLQSAQKLDVRFFSPTWSDFERDFAAT</sequence>
<keyword evidence="12" id="KW-1015">Disulfide bond</keyword>
<keyword evidence="11" id="KW-0472">Membrane</keyword>
<dbReference type="PANTHER" id="PTHR45906">
    <property type="entry name" value="ALPHA-N-ACETYL-NEURAMINYL-2,3-BETA-GALACTOSYL-1, 3-N-ACETYL-GALACTOSAMINIDE ALPHA-2,6-SIALYLTRANSFERASE-LIKE"/>
    <property type="match status" value="1"/>
</dbReference>
<keyword evidence="10" id="KW-0443">Lipid metabolism</keyword>
<evidence type="ECO:0000256" key="11">
    <source>
        <dbReference type="ARBA" id="ARBA00023136"/>
    </source>
</evidence>
<evidence type="ECO:0000256" key="4">
    <source>
        <dbReference type="ARBA" id="ARBA00022679"/>
    </source>
</evidence>
<keyword evidence="7" id="KW-0730">Sialic acid</keyword>
<dbReference type="PROSITE" id="PS51257">
    <property type="entry name" value="PROKAR_LIPOPROTEIN"/>
    <property type="match status" value="1"/>
</dbReference>
<evidence type="ECO:0000256" key="15">
    <source>
        <dbReference type="SAM" id="MobiDB-lite"/>
    </source>
</evidence>
<proteinExistence type="inferred from homology"/>
<dbReference type="EMBL" id="GEDV01004861">
    <property type="protein sequence ID" value="JAP83696.1"/>
    <property type="molecule type" value="Transcribed_RNA"/>
</dbReference>
<keyword evidence="3 17" id="KW-0328">Glycosyltransferase</keyword>
<evidence type="ECO:0000256" key="7">
    <source>
        <dbReference type="ARBA" id="ARBA00022981"/>
    </source>
</evidence>
<feature type="signal peptide" evidence="16">
    <location>
        <begin position="1"/>
        <end position="28"/>
    </location>
</feature>
<protein>
    <submittedName>
        <fullName evidence="17">N-acetylgalactosaminide alpha-2,6-sialyltransferase (Sialyltransferase 7E)</fullName>
    </submittedName>
</protein>
<evidence type="ECO:0000256" key="13">
    <source>
        <dbReference type="ARBA" id="ARBA00023180"/>
    </source>
</evidence>
<dbReference type="AlphaFoldDB" id="A0A131YZQ2"/>
<reference evidence="17" key="1">
    <citation type="journal article" date="2016" name="Ticks Tick Borne Dis.">
        <title>De novo assembly and annotation of the salivary gland transcriptome of Rhipicephalus appendiculatus male and female ticks during blood feeding.</title>
        <authorList>
            <person name="de Castro M.H."/>
            <person name="de Klerk D."/>
            <person name="Pienaar R."/>
            <person name="Latif A.A."/>
            <person name="Rees D.J."/>
            <person name="Mans B.J."/>
        </authorList>
    </citation>
    <scope>NUCLEOTIDE SEQUENCE</scope>
    <source>
        <tissue evidence="17">Salivary glands</tissue>
    </source>
</reference>
<dbReference type="PANTHER" id="PTHR45906:SF1">
    <property type="entry name" value="ALPHA-N-ACETYL-NEURAMINYL-2,3-BETA-GALACTOSYL-1, 3-N-ACETYL-GALACTOSAMINIDE ALPHA-2,6-SIALYLTRANSFERASE-LIKE"/>
    <property type="match status" value="1"/>
</dbReference>
<evidence type="ECO:0000256" key="1">
    <source>
        <dbReference type="ARBA" id="ARBA00004323"/>
    </source>
</evidence>
<accession>A0A131YZQ2</accession>
<comment type="catalytic activity">
    <reaction evidence="14">
        <text>a ganglioside GM1b (d18:1(4E)) + CMP-N-acetyl-beta-neuraminate = a ganglioside GD1alpha (d18:1(4E)) + CMP + H(+)</text>
        <dbReference type="Rhea" id="RHEA:41968"/>
        <dbReference type="ChEBI" id="CHEBI:15378"/>
        <dbReference type="ChEBI" id="CHEBI:57812"/>
        <dbReference type="ChEBI" id="CHEBI:60377"/>
        <dbReference type="ChEBI" id="CHEBI:78568"/>
        <dbReference type="ChEBI" id="CHEBI:78569"/>
    </reaction>
    <physiologicalReaction direction="left-to-right" evidence="14">
        <dbReference type="Rhea" id="RHEA:41969"/>
    </physiologicalReaction>
</comment>
<keyword evidence="16" id="KW-0732">Signal</keyword>
<evidence type="ECO:0000256" key="8">
    <source>
        <dbReference type="ARBA" id="ARBA00022989"/>
    </source>
</evidence>
<keyword evidence="13" id="KW-0325">Glycoprotein</keyword>
<dbReference type="GO" id="GO:0000139">
    <property type="term" value="C:Golgi membrane"/>
    <property type="evidence" value="ECO:0007669"/>
    <property type="project" value="UniProtKB-SubCell"/>
</dbReference>
<keyword evidence="4 17" id="KW-0808">Transferase</keyword>
<dbReference type="InterPro" id="IPR038578">
    <property type="entry name" value="GT29-like_sf"/>
</dbReference>
<comment type="subcellular location">
    <subcellularLocation>
        <location evidence="1">Golgi apparatus membrane</location>
        <topology evidence="1">Single-pass type II membrane protein</topology>
    </subcellularLocation>
</comment>
<evidence type="ECO:0000256" key="12">
    <source>
        <dbReference type="ARBA" id="ARBA00023157"/>
    </source>
</evidence>
<keyword evidence="9" id="KW-0333">Golgi apparatus</keyword>
<keyword evidence="8" id="KW-1133">Transmembrane helix</keyword>
<dbReference type="GO" id="GO:0001665">
    <property type="term" value="F:alpha-N-acetylgalactosaminide alpha-2,6-sialyltransferase activity"/>
    <property type="evidence" value="ECO:0007669"/>
    <property type="project" value="TreeGrafter"/>
</dbReference>
<feature type="chain" id="PRO_5007286337" evidence="16">
    <location>
        <begin position="29"/>
        <end position="369"/>
    </location>
</feature>
<evidence type="ECO:0000256" key="16">
    <source>
        <dbReference type="SAM" id="SignalP"/>
    </source>
</evidence>
<keyword evidence="5" id="KW-0812">Transmembrane</keyword>